<comment type="subcellular location">
    <subcellularLocation>
        <location evidence="1">Cell membrane</location>
        <topology evidence="1">Multi-pass membrane protein</topology>
    </subcellularLocation>
</comment>
<reference evidence="8 9" key="1">
    <citation type="submission" date="2018-01" db="EMBL/GenBank/DDBJ databases">
        <title>Complete genome sequence of Streptomyces lunaelactis MM109T, a Ferroverdin A producer isolated from cave moonmilk deposits.</title>
        <authorList>
            <person name="Naome A."/>
            <person name="Martinet L."/>
            <person name="Maciejewska M."/>
            <person name="Anderssen S."/>
            <person name="Adam D."/>
            <person name="Tenconi E."/>
            <person name="Deflandre B."/>
            <person name="Arguelles-Arias A."/>
            <person name="Calusinska M."/>
            <person name="Copieters W."/>
            <person name="Karim L."/>
            <person name="Hanikenne M."/>
            <person name="Baurain D."/>
            <person name="van Wezel G."/>
            <person name="Smargiasso N."/>
            <person name="de Pauw E."/>
            <person name="Delfosse P."/>
            <person name="Rigali S."/>
        </authorList>
    </citation>
    <scope>NUCLEOTIDE SEQUENCE [LARGE SCALE GENOMIC DNA]</scope>
    <source>
        <strain evidence="8 9">MM109</strain>
    </source>
</reference>
<dbReference type="OrthoDB" id="5243064at2"/>
<dbReference type="AlphaFoldDB" id="A0A2R4SVP0"/>
<evidence type="ECO:0000256" key="4">
    <source>
        <dbReference type="ARBA" id="ARBA00022989"/>
    </source>
</evidence>
<feature type="transmembrane region" description="Helical" evidence="6">
    <location>
        <begin position="117"/>
        <end position="135"/>
    </location>
</feature>
<feature type="transmembrane region" description="Helical" evidence="6">
    <location>
        <begin position="91"/>
        <end position="111"/>
    </location>
</feature>
<protein>
    <recommendedName>
        <fullName evidence="7">Type II secretion system protein GspF domain-containing protein</fullName>
    </recommendedName>
</protein>
<keyword evidence="3 6" id="KW-0812">Transmembrane</keyword>
<sequence>MNATTTLVICGCAAGAGVALLVREMVPAAPKLGPALRRLNPPPARGDGAATPAAASTLWGGWLVDRAPGALPRADLLLIGQSPEQFLITKAGLSLMGLLLPVLVVAGWMLMGLGVPLFIPGIVGIIAAAALWFVPDWHVRDQAAKARSEFAHAAAAYLELVAMRMRSNVGASQALEDAARVGRGWAFTRLQEALLRARTEKSSPWDALADLGDQLRLPILADVADIMRLSSNDGAPVYDTLRARARSLRTELLAAQATEANADSEKMSAPGALLAAIVMFAIAFPAVLNMLFL</sequence>
<evidence type="ECO:0000256" key="3">
    <source>
        <dbReference type="ARBA" id="ARBA00022692"/>
    </source>
</evidence>
<evidence type="ECO:0000256" key="5">
    <source>
        <dbReference type="ARBA" id="ARBA00023136"/>
    </source>
</evidence>
<dbReference type="PANTHER" id="PTHR35007:SF1">
    <property type="entry name" value="PILUS ASSEMBLY PROTEIN"/>
    <property type="match status" value="1"/>
</dbReference>
<evidence type="ECO:0000313" key="9">
    <source>
        <dbReference type="Proteomes" id="UP000244201"/>
    </source>
</evidence>
<evidence type="ECO:0000313" key="8">
    <source>
        <dbReference type="EMBL" id="AVZ70931.1"/>
    </source>
</evidence>
<dbReference type="Pfam" id="PF00482">
    <property type="entry name" value="T2SSF"/>
    <property type="match status" value="1"/>
</dbReference>
<dbReference type="GeneID" id="55653727"/>
<accession>A0A2R4SVP0</accession>
<name>A0A2R4SVP0_9ACTN</name>
<organism evidence="8 9">
    <name type="scientific">Streptomyces lunaelactis</name>
    <dbReference type="NCBI Taxonomy" id="1535768"/>
    <lineage>
        <taxon>Bacteria</taxon>
        <taxon>Bacillati</taxon>
        <taxon>Actinomycetota</taxon>
        <taxon>Actinomycetes</taxon>
        <taxon>Kitasatosporales</taxon>
        <taxon>Streptomycetaceae</taxon>
        <taxon>Streptomyces</taxon>
    </lineage>
</organism>
<dbReference type="Proteomes" id="UP000244201">
    <property type="component" value="Chromosome"/>
</dbReference>
<keyword evidence="5 6" id="KW-0472">Membrane</keyword>
<gene>
    <name evidence="8" type="ORF">SLUN_00230</name>
</gene>
<dbReference type="PANTHER" id="PTHR35007">
    <property type="entry name" value="INTEGRAL MEMBRANE PROTEIN-RELATED"/>
    <property type="match status" value="1"/>
</dbReference>
<feature type="domain" description="Type II secretion system protein GspF" evidence="7">
    <location>
        <begin position="158"/>
        <end position="285"/>
    </location>
</feature>
<evidence type="ECO:0000256" key="2">
    <source>
        <dbReference type="ARBA" id="ARBA00022475"/>
    </source>
</evidence>
<feature type="transmembrane region" description="Helical" evidence="6">
    <location>
        <begin position="272"/>
        <end position="292"/>
    </location>
</feature>
<evidence type="ECO:0000256" key="1">
    <source>
        <dbReference type="ARBA" id="ARBA00004651"/>
    </source>
</evidence>
<keyword evidence="9" id="KW-1185">Reference proteome</keyword>
<dbReference type="RefSeq" id="WP_108146626.1">
    <property type="nucleotide sequence ID" value="NZ_CP026304.1"/>
</dbReference>
<dbReference type="EMBL" id="CP026304">
    <property type="protein sequence ID" value="AVZ70931.1"/>
    <property type="molecule type" value="Genomic_DNA"/>
</dbReference>
<keyword evidence="4 6" id="KW-1133">Transmembrane helix</keyword>
<dbReference type="InterPro" id="IPR018076">
    <property type="entry name" value="T2SS_GspF_dom"/>
</dbReference>
<dbReference type="KEGG" id="slk:SLUN_00230"/>
<evidence type="ECO:0000259" key="7">
    <source>
        <dbReference type="Pfam" id="PF00482"/>
    </source>
</evidence>
<dbReference type="GO" id="GO:0005886">
    <property type="term" value="C:plasma membrane"/>
    <property type="evidence" value="ECO:0007669"/>
    <property type="project" value="UniProtKB-SubCell"/>
</dbReference>
<evidence type="ECO:0000256" key="6">
    <source>
        <dbReference type="SAM" id="Phobius"/>
    </source>
</evidence>
<proteinExistence type="predicted"/>
<keyword evidence="2" id="KW-1003">Cell membrane</keyword>
<feature type="transmembrane region" description="Helical" evidence="6">
    <location>
        <begin position="6"/>
        <end position="22"/>
    </location>
</feature>